<dbReference type="PROSITE" id="PS50092">
    <property type="entry name" value="TSP1"/>
    <property type="match status" value="11"/>
</dbReference>
<dbReference type="SMART" id="SM00209">
    <property type="entry name" value="TSP1"/>
    <property type="match status" value="16"/>
</dbReference>
<dbReference type="PANTHER" id="PTHR11311">
    <property type="entry name" value="SPONDIN"/>
    <property type="match status" value="1"/>
</dbReference>
<protein>
    <submittedName>
        <fullName evidence="7">Thrombospondin type-1 domain-containing protein 7a</fullName>
    </submittedName>
</protein>
<evidence type="ECO:0000256" key="3">
    <source>
        <dbReference type="ARBA" id="ARBA00023180"/>
    </source>
</evidence>
<dbReference type="InterPro" id="IPR036383">
    <property type="entry name" value="TSP1_rpt_sf"/>
</dbReference>
<dbReference type="InterPro" id="IPR000884">
    <property type="entry name" value="TSP1_rpt"/>
</dbReference>
<feature type="domain" description="Spondin-like TSP1" evidence="6">
    <location>
        <begin position="1017"/>
        <end position="1056"/>
    </location>
</feature>
<keyword evidence="5" id="KW-0812">Transmembrane</keyword>
<feature type="transmembrane region" description="Helical" evidence="5">
    <location>
        <begin position="1603"/>
        <end position="1627"/>
    </location>
</feature>
<sequence length="1684" mass="185334">MRLPSSVYLSSARDGGSAPCPSSGMARGHALSSTWRTSAPWRRRRRWSLVQWLLPPFLLLLLQCASITDAGRASPAAQRTRHRSHRWATGPWLPCVMEDGYCGQGWQGRSVRCVDVRGDAVRERHCHRHVRPRAVQSCRTECDDGIEKAHRQSLRWQAGEWSPCDDVNGRPHLRSQCRPEARDAEGLARRNVSCVFEPEAGSPRVVDAAACSHLPQPPSEMPCAISCPQDCVVTPFEPWPACHNLTSSNSCKVHSVVRRRIVLVGPSNGGAECPALSETKQCPARPGCREWRKRKSRRKAPSADYVLRVGPWGECQSDYLPSVQPLATEEGSELPVASRQPQLGTRRRKVACMDSNGVLVDVGKCRQSGGKQRPLPHDAESCVVPVDCGVSPWSLWHLEREGCQLDSGESWHGGQRLRRRMRYVQQLPYGAGRPCPPLVETALQQDRLPLCSSFSWATSEWSACVPVPGAPCNGGTRQRNVTCIRIKDWTPVSSDLCSLLPRPSLQEECRVPCPVDCEVSHWSSWGQCLPLIRGSPFPAPEEGYRVRTRRVFKAPTRGGKDCPHLKEVESCDRAVLSHWELQPWGPCKPLSGENCGDGIQTRDARCIFFNGNVVDDAHCIIYESPIMKERECTVPCPDDCALSDWSPWSPCSSPCAERLDYGIQFRNRSILGHAGKGGAPCPKKSELSDKEDCNIVRCSGMHWKTEPWEKCVAENVTSGCGGGRQNRTVKCFFKENAVSDKKCSPLKKPANSQPCNIACPVDCQVTNFSEWRLCRDCGDGSGPVLVRERFVLRRETPGGQPCPWQSLREVRLCRPTDGEPWCMLRRNSPHGRGPYRWSTSPWSQCVLAPDARCGSGHQVRNLTCVDSKNIPTEPAMCINLTSAMVSSRTSVLSAPPAHRECHVRCHDQCAVSEWSPWSPCPQPDDANICDKDPVSRRTRQLIGVSSPNCLMSLTEERPCPPRQNVKVENADWSDCILHGEALCGAGFRFRMMSASWRTCGSTGFENATCQEPCPIDCVMGEWSPWSRCDAVCGGGTRARTRRVVRWHQHGGRPCMVAAPNDIEIQTDTCLVDCGRNVWLPSGWTPCRPLNMTKKLRCGVEGVRTRSILCMSVLNGDPYQELTEDECDPLQRPHDSEACKLHCPGDCVVSEWSQWSSCLDPELGAVITERNRTRRLLRPQRHGRHCPYRLVERDVCLKHHWELGAPGSCVVRGGSPCGVGVSSAPLYCVRDSDGLRVDYKYCDPNTRPSTKHVEIACNVSCPIDCKLSEWSEWDQTGCKPCGSFGDQVRHREVIQNATESGRPCPTSLTQRKPCPFTPCYHWSMGGWSQCELHGADCGFGVRKRDVACYRSDGELVDNSFCHLANFTSYVGGLLHLDWLIVGNDAQMEEECYVPCPQGCSLFPWSDWSPCNRNCDTGEILGQTSRSRAVMVPAKTGHSGHCPTEMVQTRPCWDGVCLTYSWRVVNGTLQCSRSDGVIVEGAGCADRPRPCVPGCPAGARCDPLTGQCSCLRGTVPVFVGPEVGASLPSPPPTSETLPTGGAGGGVVVHGGSAGAGVAGGSTLLARCEPIRATMDGAGHAADNHTAAAAGDILLKYYPDDNEYSFWMYAMISVGSAFVIFVAVTVYLMCHSSVRQRLKMSYSFSSRHRSNSSAASTSMVARSNACCAYEPAPTSSSCTAVSTTQLY</sequence>
<reference evidence="7" key="1">
    <citation type="journal article" date="2017" name="Parasit. Vectors">
        <title>Sialotranscriptomics of Rhipicephalus zambeziensis reveals intricate expression profiles of secretory proteins and suggests tight temporal transcriptional regulation during blood-feeding.</title>
        <authorList>
            <person name="de Castro M.H."/>
            <person name="de Klerk D."/>
            <person name="Pienaar R."/>
            <person name="Rees D.J.G."/>
            <person name="Mans B.J."/>
        </authorList>
    </citation>
    <scope>NUCLEOTIDE SEQUENCE</scope>
    <source>
        <tissue evidence="7">Salivary glands</tissue>
    </source>
</reference>
<dbReference type="PANTHER" id="PTHR11311:SF30">
    <property type="entry name" value="SPONDIN-LIKE TSP1 DOMAIN-CONTAINING PROTEIN"/>
    <property type="match status" value="1"/>
</dbReference>
<proteinExistence type="predicted"/>
<evidence type="ECO:0000259" key="6">
    <source>
        <dbReference type="Pfam" id="PF19028"/>
    </source>
</evidence>
<keyword evidence="1" id="KW-0732">Signal</keyword>
<dbReference type="InterPro" id="IPR044004">
    <property type="entry name" value="TSP1_spondin_dom"/>
</dbReference>
<feature type="domain" description="Spondin-like TSP1" evidence="6">
    <location>
        <begin position="640"/>
        <end position="698"/>
    </location>
</feature>
<dbReference type="InterPro" id="IPR051418">
    <property type="entry name" value="Spondin/Thrombospondin_T1"/>
</dbReference>
<dbReference type="Pfam" id="PF19028">
    <property type="entry name" value="TSP1_spondin"/>
    <property type="match status" value="2"/>
</dbReference>
<name>A0A224YEY6_9ACAR</name>
<dbReference type="Pfam" id="PF00090">
    <property type="entry name" value="TSP_1"/>
    <property type="match status" value="3"/>
</dbReference>
<keyword evidence="3" id="KW-0325">Glycoprotein</keyword>
<evidence type="ECO:0000313" key="7">
    <source>
        <dbReference type="EMBL" id="MAA16277.1"/>
    </source>
</evidence>
<dbReference type="Gene3D" id="2.20.100.10">
    <property type="entry name" value="Thrombospondin type-1 (TSP1) repeat"/>
    <property type="match status" value="9"/>
</dbReference>
<evidence type="ECO:0000256" key="4">
    <source>
        <dbReference type="SAM" id="MobiDB-lite"/>
    </source>
</evidence>
<dbReference type="Pfam" id="PF19030">
    <property type="entry name" value="TSP1_ADAMTS"/>
    <property type="match status" value="3"/>
</dbReference>
<keyword evidence="5" id="KW-0472">Membrane</keyword>
<evidence type="ECO:0000256" key="2">
    <source>
        <dbReference type="ARBA" id="ARBA00023157"/>
    </source>
</evidence>
<evidence type="ECO:0000256" key="5">
    <source>
        <dbReference type="SAM" id="Phobius"/>
    </source>
</evidence>
<dbReference type="SUPFAM" id="SSF82895">
    <property type="entry name" value="TSP-1 type 1 repeat"/>
    <property type="match status" value="10"/>
</dbReference>
<accession>A0A224YEY6</accession>
<dbReference type="FunFam" id="2.20.100.10:FF:000014">
    <property type="entry name" value="Thrombospondin type 1 domain containing 7A"/>
    <property type="match status" value="1"/>
</dbReference>
<organism evidence="7">
    <name type="scientific">Rhipicephalus zambeziensis</name>
    <dbReference type="NCBI Taxonomy" id="60191"/>
    <lineage>
        <taxon>Eukaryota</taxon>
        <taxon>Metazoa</taxon>
        <taxon>Ecdysozoa</taxon>
        <taxon>Arthropoda</taxon>
        <taxon>Chelicerata</taxon>
        <taxon>Arachnida</taxon>
        <taxon>Acari</taxon>
        <taxon>Parasitiformes</taxon>
        <taxon>Ixodida</taxon>
        <taxon>Ixodoidea</taxon>
        <taxon>Ixodidae</taxon>
        <taxon>Rhipicephalinae</taxon>
        <taxon>Rhipicephalus</taxon>
        <taxon>Rhipicephalus</taxon>
    </lineage>
</organism>
<keyword evidence="5" id="KW-1133">Transmembrane helix</keyword>
<evidence type="ECO:0000256" key="1">
    <source>
        <dbReference type="ARBA" id="ARBA00022729"/>
    </source>
</evidence>
<dbReference type="EMBL" id="GFPF01005131">
    <property type="protein sequence ID" value="MAA16277.1"/>
    <property type="molecule type" value="Transcribed_RNA"/>
</dbReference>
<feature type="region of interest" description="Disordered" evidence="4">
    <location>
        <begin position="1"/>
        <end position="28"/>
    </location>
</feature>
<keyword evidence="2" id="KW-1015">Disulfide bond</keyword>